<name>A0A1I1FT02_9RHOB</name>
<dbReference type="Proteomes" id="UP000198728">
    <property type="component" value="Unassembled WGS sequence"/>
</dbReference>
<gene>
    <name evidence="2" type="ORF">SAMN04488094_102272</name>
</gene>
<dbReference type="EMBL" id="FOLG01000002">
    <property type="protein sequence ID" value="SFC02435.1"/>
    <property type="molecule type" value="Genomic_DNA"/>
</dbReference>
<feature type="transmembrane region" description="Helical" evidence="1">
    <location>
        <begin position="63"/>
        <end position="84"/>
    </location>
</feature>
<dbReference type="OrthoDB" id="7677160at2"/>
<proteinExistence type="predicted"/>
<keyword evidence="3" id="KW-1185">Reference proteome</keyword>
<evidence type="ECO:0000313" key="2">
    <source>
        <dbReference type="EMBL" id="SFC02435.1"/>
    </source>
</evidence>
<dbReference type="AlphaFoldDB" id="A0A1I1FT02"/>
<sequence>MKSRIGRNVAIVLKAEGLIARLRLNAMRRQTALIAIAGLFGVIGLVMLNVAALYALWPVLGPAFSAFFVALINLILAAVLILAARSRITEREIEVITEVRDTALADLEVELEQTAWEARALAAGVRRAVHDPLGTVGAGLLGPILASLFKNPKS</sequence>
<organism evidence="2 3">
    <name type="scientific">Tropicimonas isoalkanivorans</name>
    <dbReference type="NCBI Taxonomy" id="441112"/>
    <lineage>
        <taxon>Bacteria</taxon>
        <taxon>Pseudomonadati</taxon>
        <taxon>Pseudomonadota</taxon>
        <taxon>Alphaproteobacteria</taxon>
        <taxon>Rhodobacterales</taxon>
        <taxon>Roseobacteraceae</taxon>
        <taxon>Tropicimonas</taxon>
    </lineage>
</organism>
<keyword evidence="1" id="KW-0812">Transmembrane</keyword>
<evidence type="ECO:0000313" key="3">
    <source>
        <dbReference type="Proteomes" id="UP000198728"/>
    </source>
</evidence>
<evidence type="ECO:0000256" key="1">
    <source>
        <dbReference type="SAM" id="Phobius"/>
    </source>
</evidence>
<dbReference type="RefSeq" id="WP_093359638.1">
    <property type="nucleotide sequence ID" value="NZ_FOLG01000002.1"/>
</dbReference>
<feature type="transmembrane region" description="Helical" evidence="1">
    <location>
        <begin position="31"/>
        <end position="57"/>
    </location>
</feature>
<keyword evidence="1" id="KW-0472">Membrane</keyword>
<protein>
    <submittedName>
        <fullName evidence="2">Putative Holin-X, holin superfamily III</fullName>
    </submittedName>
</protein>
<keyword evidence="1" id="KW-1133">Transmembrane helix</keyword>
<reference evidence="2 3" key="1">
    <citation type="submission" date="2016-10" db="EMBL/GenBank/DDBJ databases">
        <authorList>
            <person name="de Groot N.N."/>
        </authorList>
    </citation>
    <scope>NUCLEOTIDE SEQUENCE [LARGE SCALE GENOMIC DNA]</scope>
    <source>
        <strain evidence="2 3">DSM 19548</strain>
    </source>
</reference>
<accession>A0A1I1FT02</accession>